<keyword evidence="4" id="KW-0787">Thick filament</keyword>
<sequence length="157" mass="18202">MDETLNGLKSSEERSKKAAADATRLSEELRQEQEHCAHIDRVRKGLEMTIKEMQAKLEDAESAVVKGGQKAIAKMEQRVRATETELENESRRYQDALKTLSKQERRCRELQFQVDEDRKNFDRLNDLIDKLQGKIKLQKKQVDEAVSSHDFSPSHDF</sequence>
<dbReference type="GO" id="GO:0032982">
    <property type="term" value="C:myosin filament"/>
    <property type="evidence" value="ECO:0007669"/>
    <property type="project" value="UniProtKB-KW"/>
</dbReference>
<gene>
    <name evidence="13" type="ORF">TCNE_LOCUS5264</name>
</gene>
<dbReference type="Gene3D" id="1.20.5.370">
    <property type="match status" value="1"/>
</dbReference>
<keyword evidence="6" id="KW-0175">Coiled coil</keyword>
<dbReference type="Pfam" id="PF01576">
    <property type="entry name" value="Myosin_tail_1"/>
    <property type="match status" value="1"/>
</dbReference>
<proteinExistence type="inferred from homology"/>
<dbReference type="InterPro" id="IPR014751">
    <property type="entry name" value="XRCC4-like_C"/>
</dbReference>
<dbReference type="PANTHER" id="PTHR46349">
    <property type="entry name" value="CINGULIN-LIKE PROTEIN 1-RELATED"/>
    <property type="match status" value="1"/>
</dbReference>
<feature type="region of interest" description="Disordered" evidence="11">
    <location>
        <begin position="1"/>
        <end position="32"/>
    </location>
</feature>
<evidence type="ECO:0000256" key="2">
    <source>
        <dbReference type="ARBA" id="ARBA00008447"/>
    </source>
</evidence>
<evidence type="ECO:0000313" key="13">
    <source>
        <dbReference type="EMBL" id="VDM34764.1"/>
    </source>
</evidence>
<dbReference type="EMBL" id="UYWY01012429">
    <property type="protein sequence ID" value="VDM34764.1"/>
    <property type="molecule type" value="Genomic_DNA"/>
</dbReference>
<reference evidence="13" key="1">
    <citation type="submission" date="2018-11" db="EMBL/GenBank/DDBJ databases">
        <authorList>
            <consortium name="Pathogen Informatics"/>
        </authorList>
    </citation>
    <scope>NUCLEOTIDE SEQUENCE [LARGE SCALE GENOMIC DNA]</scope>
</reference>
<accession>A0A3P7G072</accession>
<keyword evidence="5" id="KW-0963">Cytoplasm</keyword>
<dbReference type="Gene3D" id="1.20.5.170">
    <property type="match status" value="1"/>
</dbReference>
<comment type="similarity">
    <text evidence="2">Belongs to the paramyosin family.</text>
</comment>
<feature type="domain" description="Myosin tail" evidence="12">
    <location>
        <begin position="6"/>
        <end position="145"/>
    </location>
</feature>
<dbReference type="GO" id="GO:0030016">
    <property type="term" value="C:myofibril"/>
    <property type="evidence" value="ECO:0007669"/>
    <property type="project" value="UniProtKB-SubCell"/>
</dbReference>
<evidence type="ECO:0000256" key="11">
    <source>
        <dbReference type="SAM" id="MobiDB-lite"/>
    </source>
</evidence>
<organism evidence="13">
    <name type="scientific">Toxocara canis</name>
    <name type="common">Canine roundworm</name>
    <dbReference type="NCBI Taxonomy" id="6265"/>
    <lineage>
        <taxon>Eukaryota</taxon>
        <taxon>Metazoa</taxon>
        <taxon>Ecdysozoa</taxon>
        <taxon>Nematoda</taxon>
        <taxon>Chromadorea</taxon>
        <taxon>Rhabditida</taxon>
        <taxon>Spirurina</taxon>
        <taxon>Ascaridomorpha</taxon>
        <taxon>Ascaridoidea</taxon>
        <taxon>Toxocaridae</taxon>
        <taxon>Toxocara</taxon>
    </lineage>
</organism>
<name>A0A3P7G072_TOXCA</name>
<dbReference type="AlphaFoldDB" id="A0A3P7G072"/>
<evidence type="ECO:0000256" key="10">
    <source>
        <dbReference type="ARBA" id="ARBA00049580"/>
    </source>
</evidence>
<evidence type="ECO:0000256" key="3">
    <source>
        <dbReference type="ARBA" id="ARBA00018623"/>
    </source>
</evidence>
<keyword evidence="7" id="KW-0518">Myosin</keyword>
<dbReference type="PANTHER" id="PTHR46349:SF6">
    <property type="entry name" value="MYOSIN-6-LIKE"/>
    <property type="match status" value="1"/>
</dbReference>
<evidence type="ECO:0000256" key="5">
    <source>
        <dbReference type="ARBA" id="ARBA00022490"/>
    </source>
</evidence>
<evidence type="ECO:0000256" key="7">
    <source>
        <dbReference type="ARBA" id="ARBA00023123"/>
    </source>
</evidence>
<dbReference type="GO" id="GO:0016459">
    <property type="term" value="C:myosin complex"/>
    <property type="evidence" value="ECO:0007669"/>
    <property type="project" value="UniProtKB-KW"/>
</dbReference>
<comment type="function">
    <text evidence="10">Paramyosin is a major structural component of many thick filaments isolated from invertebrate muscles.</text>
</comment>
<feature type="compositionally biased region" description="Basic and acidic residues" evidence="11">
    <location>
        <begin position="10"/>
        <end position="32"/>
    </location>
</feature>
<comment type="subcellular location">
    <subcellularLocation>
        <location evidence="1">Cytoplasm</location>
        <location evidence="1">Myofibril</location>
    </subcellularLocation>
</comment>
<protein>
    <recommendedName>
        <fullName evidence="3">Paramyosin</fullName>
    </recommendedName>
</protein>
<keyword evidence="9" id="KW-0514">Muscle protein</keyword>
<evidence type="ECO:0000256" key="8">
    <source>
        <dbReference type="ARBA" id="ARBA00023175"/>
    </source>
</evidence>
<dbReference type="InterPro" id="IPR002928">
    <property type="entry name" value="Myosin_tail"/>
</dbReference>
<evidence type="ECO:0000259" key="12">
    <source>
        <dbReference type="Pfam" id="PF01576"/>
    </source>
</evidence>
<evidence type="ECO:0000256" key="1">
    <source>
        <dbReference type="ARBA" id="ARBA00004657"/>
    </source>
</evidence>
<keyword evidence="8" id="KW-0505">Motor protein</keyword>
<evidence type="ECO:0000256" key="9">
    <source>
        <dbReference type="ARBA" id="ARBA00023179"/>
    </source>
</evidence>
<evidence type="ECO:0000256" key="4">
    <source>
        <dbReference type="ARBA" id="ARBA00022433"/>
    </source>
</evidence>
<evidence type="ECO:0000256" key="6">
    <source>
        <dbReference type="ARBA" id="ARBA00023054"/>
    </source>
</evidence>